<evidence type="ECO:0000256" key="1">
    <source>
        <dbReference type="ARBA" id="ARBA00022729"/>
    </source>
</evidence>
<name>A0A2P2C8U9_9ZZZZ</name>
<proteinExistence type="predicted"/>
<dbReference type="EMBL" id="CZKA01000045">
    <property type="protein sequence ID" value="CUR58425.1"/>
    <property type="molecule type" value="Genomic_DNA"/>
</dbReference>
<dbReference type="PANTHER" id="PTHR30006">
    <property type="entry name" value="THIAMINE-BINDING PERIPLASMIC PROTEIN-RELATED"/>
    <property type="match status" value="1"/>
</dbReference>
<dbReference type="AlphaFoldDB" id="A0A2P2C8U9"/>
<dbReference type="PANTHER" id="PTHR30006:SF24">
    <property type="entry name" value="SLL0237 PROTEIN"/>
    <property type="match status" value="1"/>
</dbReference>
<dbReference type="Gene3D" id="3.40.190.10">
    <property type="entry name" value="Periplasmic binding protein-like II"/>
    <property type="match status" value="1"/>
</dbReference>
<dbReference type="Pfam" id="PF13416">
    <property type="entry name" value="SBP_bac_8"/>
    <property type="match status" value="1"/>
</dbReference>
<evidence type="ECO:0000313" key="3">
    <source>
        <dbReference type="EMBL" id="CUR58425.1"/>
    </source>
</evidence>
<feature type="region of interest" description="Disordered" evidence="2">
    <location>
        <begin position="39"/>
        <end position="61"/>
    </location>
</feature>
<accession>A0A2P2C8U9</accession>
<sequence length="345" mass="36660">MAALLLASGLAGCGGEEKASAGPAELAGDTIEDICAAGTDEGTVRREATPDQAGDWPAYGSGFTDEFDIELEVTDGAGGGGRDLPAKFLPEKQTGQDFSSDMFQARQYEVGVLLNDDYTEDIDWAALGYPTEMLSTDADHRGLRTERHAFGLTYNSEKYSEDEVPSTYEELLDPKWAGKIAIDPTGSQLGPLGMSEGLGLDGAQEWFDEFSEVAKPVVFEGNTASAEAIATGQFDLTLNTSDHNAQALTDEGLPVEFKFLDYVPLNDLYHFVVAGTPRPNGAVCFAAWWSDPEGGTKVMGELEGVANDDIPPGTPEDSKVIAAKTEEDIESAAVFADYVAQALAG</sequence>
<evidence type="ECO:0000256" key="2">
    <source>
        <dbReference type="SAM" id="MobiDB-lite"/>
    </source>
</evidence>
<dbReference type="SUPFAM" id="SSF53850">
    <property type="entry name" value="Periplasmic binding protein-like II"/>
    <property type="match status" value="1"/>
</dbReference>
<organism evidence="3">
    <name type="scientific">metagenome</name>
    <dbReference type="NCBI Taxonomy" id="256318"/>
    <lineage>
        <taxon>unclassified sequences</taxon>
        <taxon>metagenomes</taxon>
    </lineage>
</organism>
<gene>
    <name evidence="3" type="ORF">NOCA250049</name>
</gene>
<keyword evidence="1" id="KW-0732">Signal</keyword>
<dbReference type="InterPro" id="IPR006059">
    <property type="entry name" value="SBP"/>
</dbReference>
<evidence type="ECO:0008006" key="4">
    <source>
        <dbReference type="Google" id="ProtNLM"/>
    </source>
</evidence>
<protein>
    <recommendedName>
        <fullName evidence="4">Extracellular solute-binding protein</fullName>
    </recommendedName>
</protein>
<reference evidence="3" key="1">
    <citation type="submission" date="2015-08" db="EMBL/GenBank/DDBJ databases">
        <authorList>
            <person name="Babu N.S."/>
            <person name="Beckwith C.J."/>
            <person name="Beseler K.G."/>
            <person name="Brison A."/>
            <person name="Carone J.V."/>
            <person name="Caskin T.P."/>
            <person name="Diamond M."/>
            <person name="Durham M.E."/>
            <person name="Foxe J.M."/>
            <person name="Go M."/>
            <person name="Henderson B.A."/>
            <person name="Jones I.B."/>
            <person name="McGettigan J.A."/>
            <person name="Micheletti S.J."/>
            <person name="Nasrallah M.E."/>
            <person name="Ortiz D."/>
            <person name="Piller C.R."/>
            <person name="Privatt S.R."/>
            <person name="Schneider S.L."/>
            <person name="Sharp S."/>
            <person name="Smith T.C."/>
            <person name="Stanton J.D."/>
            <person name="Ullery H.E."/>
            <person name="Wilson R.J."/>
            <person name="Serrano M.G."/>
            <person name="Buck G."/>
            <person name="Lee V."/>
            <person name="Wang Y."/>
            <person name="Carvalho R."/>
            <person name="Voegtly L."/>
            <person name="Shi R."/>
            <person name="Duckworth R."/>
            <person name="Johnson A."/>
            <person name="Loviza R."/>
            <person name="Walstead R."/>
            <person name="Shah Z."/>
            <person name="Kiflezghi M."/>
            <person name="Wade K."/>
            <person name="Ball S.L."/>
            <person name="Bradley K.W."/>
            <person name="Asai D.J."/>
            <person name="Bowman C.A."/>
            <person name="Russell D.A."/>
            <person name="Pope W.H."/>
            <person name="Jacobs-Sera D."/>
            <person name="Hendrix R.W."/>
            <person name="Hatfull G.F."/>
        </authorList>
    </citation>
    <scope>NUCLEOTIDE SEQUENCE</scope>
</reference>